<dbReference type="CDD" id="cd00293">
    <property type="entry name" value="USP-like"/>
    <property type="match status" value="1"/>
</dbReference>
<keyword evidence="10" id="KW-1185">Reference proteome</keyword>
<dbReference type="SUPFAM" id="SSF56112">
    <property type="entry name" value="Protein kinase-like (PK-like)"/>
    <property type="match status" value="1"/>
</dbReference>
<evidence type="ECO:0000256" key="7">
    <source>
        <dbReference type="SAM" id="Phobius"/>
    </source>
</evidence>
<keyword evidence="1" id="KW-0808">Transferase</keyword>
<gene>
    <name evidence="9" type="ORF">Sango_0184000</name>
</gene>
<reference evidence="9" key="2">
    <citation type="journal article" date="2024" name="Plant">
        <title>Genomic evolution and insights into agronomic trait innovations of Sesamum species.</title>
        <authorList>
            <person name="Miao H."/>
            <person name="Wang L."/>
            <person name="Qu L."/>
            <person name="Liu H."/>
            <person name="Sun Y."/>
            <person name="Le M."/>
            <person name="Wang Q."/>
            <person name="Wei S."/>
            <person name="Zheng Y."/>
            <person name="Lin W."/>
            <person name="Duan Y."/>
            <person name="Cao H."/>
            <person name="Xiong S."/>
            <person name="Wang X."/>
            <person name="Wei L."/>
            <person name="Li C."/>
            <person name="Ma Q."/>
            <person name="Ju M."/>
            <person name="Zhao R."/>
            <person name="Li G."/>
            <person name="Mu C."/>
            <person name="Tian Q."/>
            <person name="Mei H."/>
            <person name="Zhang T."/>
            <person name="Gao T."/>
            <person name="Zhang H."/>
        </authorList>
    </citation>
    <scope>NUCLEOTIDE SEQUENCE</scope>
    <source>
        <strain evidence="9">K16</strain>
    </source>
</reference>
<sequence>MRLAADDTGVAECSGGESTAAAGTVGDDGGAVVVVGMKMDSRSRELLTWALVKVAQSGDRVVALHILDPNADKSTLLALVKTFDSVLAAYEGFCNLKEVDLKLKVCKGSPIRKILTQEAKLCGATSLILGTSGVYHKIRSRISVAKYCAKNLQKNVSVMCVDNGKIVFQRDSNASKVSLSGSLDVSGSRMKRRKTLPKSPLSLPPQRVFSSSNGSEDTSMALVPLRTQELPESKSGWAVLRRVFLHKRRVTETSSPKKSSLVQWILKLPSRQSFAAIYPDQKQITAPDRDDCHLDLDPENGAIVLYSAETNSTYSSSIFMEELKALGEKYSTTCQLFSYQDLLSATNSFLPENLIGTGGSSQVYRGCLPGGRELAVKILKPSEDEDKLLLVYNLLSRGSLEENLHGSQKSENLFGWEERYKVALGVVEALDHLHNTAESIIHRDVKSSNILLSDDFEPQLSDFGLATWASSCSHHMSASDVAGTFGYLAPEYFMHGKLNEKIDVYAFGVVLLELLSGRKPIDNGFPNGQESLVMWAKHILKEGKISKLQDPKLVNACNWDQFEKMVLAATLCIRLEPQSRPETSLVLKLLRGDPEVLEWARQETETSEDLFNVINGEQSATNIQSFINLALLNLDDDSASSSSTEQNLSVEDYLGGKALAGPRFAILVICIVGRGNYRPTITILSCEMYHSPLQENGYSTPDSHQHDELHSRSYILARVIDSNEWYGYERTELYSGKDAAVMPMAGVFVDTEFILDIRQRMASPPEAEDIRRAADGHQEGSTVPAGWTGKIEDQYRKIKEHAETYPYVWGSYILVYGGFGLWLTYRWRKLRRTEDRVRVLQERLRKIVEAEQSTNSAAATEQSANSVSLTEKTPSGVVGPALRWRKAIHSAGYEVLACNKVRWDRTLPMLFQWK</sequence>
<feature type="binding site" evidence="5">
    <location>
        <position position="377"/>
    </location>
    <ligand>
        <name>ATP</name>
        <dbReference type="ChEBI" id="CHEBI:30616"/>
    </ligand>
</feature>
<feature type="region of interest" description="Disordered" evidence="6">
    <location>
        <begin position="851"/>
        <end position="873"/>
    </location>
</feature>
<evidence type="ECO:0000256" key="2">
    <source>
        <dbReference type="ARBA" id="ARBA00022741"/>
    </source>
</evidence>
<dbReference type="PROSITE" id="PS00108">
    <property type="entry name" value="PROTEIN_KINASE_ST"/>
    <property type="match status" value="1"/>
</dbReference>
<evidence type="ECO:0000256" key="4">
    <source>
        <dbReference type="ARBA" id="ARBA00022840"/>
    </source>
</evidence>
<dbReference type="SUPFAM" id="SSF52402">
    <property type="entry name" value="Adenine nucleotide alpha hydrolases-like"/>
    <property type="match status" value="1"/>
</dbReference>
<feature type="compositionally biased region" description="Low complexity" evidence="6">
    <location>
        <begin position="178"/>
        <end position="188"/>
    </location>
</feature>
<dbReference type="Pfam" id="PF00069">
    <property type="entry name" value="Pkinase"/>
    <property type="match status" value="1"/>
</dbReference>
<dbReference type="InterPro" id="IPR011009">
    <property type="entry name" value="Kinase-like_dom_sf"/>
</dbReference>
<dbReference type="InterPro" id="IPR046958">
    <property type="entry name" value="RBK1/2/STUNTED"/>
</dbReference>
<dbReference type="PANTHER" id="PTHR47987">
    <property type="entry name" value="OS08G0249100 PROTEIN"/>
    <property type="match status" value="1"/>
</dbReference>
<feature type="domain" description="Protein kinase" evidence="8">
    <location>
        <begin position="263"/>
        <end position="596"/>
    </location>
</feature>
<dbReference type="EMBL" id="JACGWL010000001">
    <property type="protein sequence ID" value="KAK4411110.1"/>
    <property type="molecule type" value="Genomic_DNA"/>
</dbReference>
<dbReference type="InterPro" id="IPR017441">
    <property type="entry name" value="Protein_kinase_ATP_BS"/>
</dbReference>
<dbReference type="InterPro" id="IPR006016">
    <property type="entry name" value="UspA"/>
</dbReference>
<keyword evidence="3 9" id="KW-0418">Kinase</keyword>
<evidence type="ECO:0000313" key="10">
    <source>
        <dbReference type="Proteomes" id="UP001289374"/>
    </source>
</evidence>
<dbReference type="Gene3D" id="1.10.510.10">
    <property type="entry name" value="Transferase(Phosphotransferase) domain 1"/>
    <property type="match status" value="1"/>
</dbReference>
<organism evidence="9 10">
    <name type="scientific">Sesamum angolense</name>
    <dbReference type="NCBI Taxonomy" id="2727404"/>
    <lineage>
        <taxon>Eukaryota</taxon>
        <taxon>Viridiplantae</taxon>
        <taxon>Streptophyta</taxon>
        <taxon>Embryophyta</taxon>
        <taxon>Tracheophyta</taxon>
        <taxon>Spermatophyta</taxon>
        <taxon>Magnoliopsida</taxon>
        <taxon>eudicotyledons</taxon>
        <taxon>Gunneridae</taxon>
        <taxon>Pentapetalae</taxon>
        <taxon>asterids</taxon>
        <taxon>lamiids</taxon>
        <taxon>Lamiales</taxon>
        <taxon>Pedaliaceae</taxon>
        <taxon>Sesamum</taxon>
    </lineage>
</organism>
<evidence type="ECO:0000256" key="1">
    <source>
        <dbReference type="ARBA" id="ARBA00022679"/>
    </source>
</evidence>
<keyword evidence="9" id="KW-0675">Receptor</keyword>
<evidence type="ECO:0000256" key="3">
    <source>
        <dbReference type="ARBA" id="ARBA00022777"/>
    </source>
</evidence>
<feature type="transmembrane region" description="Helical" evidence="7">
    <location>
        <begin position="807"/>
        <end position="825"/>
    </location>
</feature>
<dbReference type="InterPro" id="IPR000719">
    <property type="entry name" value="Prot_kinase_dom"/>
</dbReference>
<feature type="region of interest" description="Disordered" evidence="6">
    <location>
        <begin position="178"/>
        <end position="217"/>
    </location>
</feature>
<keyword evidence="7" id="KW-0812">Transmembrane</keyword>
<dbReference type="PROSITE" id="PS50011">
    <property type="entry name" value="PROTEIN_KINASE_DOM"/>
    <property type="match status" value="1"/>
</dbReference>
<dbReference type="PANTHER" id="PTHR47987:SF5">
    <property type="entry name" value="PROTEIN KINASE DOMAIN-CONTAINING PROTEIN"/>
    <property type="match status" value="1"/>
</dbReference>
<feature type="compositionally biased region" description="Polar residues" evidence="6">
    <location>
        <begin position="208"/>
        <end position="217"/>
    </location>
</feature>
<dbReference type="GO" id="GO:0004672">
    <property type="term" value="F:protein kinase activity"/>
    <property type="evidence" value="ECO:0007669"/>
    <property type="project" value="InterPro"/>
</dbReference>
<reference evidence="9" key="1">
    <citation type="submission" date="2020-06" db="EMBL/GenBank/DDBJ databases">
        <authorList>
            <person name="Li T."/>
            <person name="Hu X."/>
            <person name="Zhang T."/>
            <person name="Song X."/>
            <person name="Zhang H."/>
            <person name="Dai N."/>
            <person name="Sheng W."/>
            <person name="Hou X."/>
            <person name="Wei L."/>
        </authorList>
    </citation>
    <scope>NUCLEOTIDE SEQUENCE</scope>
    <source>
        <strain evidence="9">K16</strain>
        <tissue evidence="9">Leaf</tissue>
    </source>
</reference>
<proteinExistence type="predicted"/>
<dbReference type="FunFam" id="1.10.510.10:FF:000284">
    <property type="entry name" value="Putative receptor-like serine/threonine-protein kinase"/>
    <property type="match status" value="1"/>
</dbReference>
<dbReference type="InterPro" id="IPR014729">
    <property type="entry name" value="Rossmann-like_a/b/a_fold"/>
</dbReference>
<protein>
    <submittedName>
        <fullName evidence="9">Receptor-like serine/threonine-protein kinase</fullName>
    </submittedName>
</protein>
<dbReference type="Gene3D" id="3.40.50.620">
    <property type="entry name" value="HUPs"/>
    <property type="match status" value="1"/>
</dbReference>
<keyword evidence="2 5" id="KW-0547">Nucleotide-binding</keyword>
<dbReference type="FunFam" id="3.40.50.620:FF:000177">
    <property type="entry name" value="probable receptor-like serine/threonine-protein kinase At5g57670"/>
    <property type="match status" value="1"/>
</dbReference>
<evidence type="ECO:0000259" key="8">
    <source>
        <dbReference type="PROSITE" id="PS50011"/>
    </source>
</evidence>
<keyword evidence="7" id="KW-0472">Membrane</keyword>
<dbReference type="Pfam" id="PF00582">
    <property type="entry name" value="Usp"/>
    <property type="match status" value="1"/>
</dbReference>
<dbReference type="SMART" id="SM00220">
    <property type="entry name" value="S_TKc"/>
    <property type="match status" value="1"/>
</dbReference>
<evidence type="ECO:0000313" key="9">
    <source>
        <dbReference type="EMBL" id="KAK4411110.1"/>
    </source>
</evidence>
<dbReference type="GO" id="GO:0005524">
    <property type="term" value="F:ATP binding"/>
    <property type="evidence" value="ECO:0007669"/>
    <property type="project" value="UniProtKB-UniRule"/>
</dbReference>
<accession>A0AAE2C735</accession>
<name>A0AAE2C735_9LAMI</name>
<dbReference type="InterPro" id="IPR008271">
    <property type="entry name" value="Ser/Thr_kinase_AS"/>
</dbReference>
<dbReference type="AlphaFoldDB" id="A0AAE2C735"/>
<dbReference type="PROSITE" id="PS00107">
    <property type="entry name" value="PROTEIN_KINASE_ATP"/>
    <property type="match status" value="1"/>
</dbReference>
<evidence type="ECO:0000256" key="6">
    <source>
        <dbReference type="SAM" id="MobiDB-lite"/>
    </source>
</evidence>
<keyword evidence="7" id="KW-1133">Transmembrane helix</keyword>
<comment type="caution">
    <text evidence="9">The sequence shown here is derived from an EMBL/GenBank/DDBJ whole genome shotgun (WGS) entry which is preliminary data.</text>
</comment>
<evidence type="ECO:0000256" key="5">
    <source>
        <dbReference type="PROSITE-ProRule" id="PRU10141"/>
    </source>
</evidence>
<dbReference type="Gene3D" id="3.30.200.20">
    <property type="entry name" value="Phosphorylase Kinase, domain 1"/>
    <property type="match status" value="1"/>
</dbReference>
<keyword evidence="4 5" id="KW-0067">ATP-binding</keyword>
<dbReference type="Proteomes" id="UP001289374">
    <property type="component" value="Unassembled WGS sequence"/>
</dbReference>